<dbReference type="InterPro" id="IPR009081">
    <property type="entry name" value="PP-bd_ACP"/>
</dbReference>
<dbReference type="Proteomes" id="UP000326565">
    <property type="component" value="Unassembled WGS sequence"/>
</dbReference>
<dbReference type="Pfam" id="PF08659">
    <property type="entry name" value="KR"/>
    <property type="match status" value="1"/>
</dbReference>
<dbReference type="AlphaFoldDB" id="A0A5N5X0X7"/>
<dbReference type="Gene3D" id="1.10.1200.10">
    <property type="entry name" value="ACP-like"/>
    <property type="match status" value="1"/>
</dbReference>
<dbReference type="GO" id="GO:0006633">
    <property type="term" value="P:fatty acid biosynthetic process"/>
    <property type="evidence" value="ECO:0007669"/>
    <property type="project" value="TreeGrafter"/>
</dbReference>
<dbReference type="OrthoDB" id="329835at2759"/>
<gene>
    <name evidence="4" type="ORF">BDV29DRAFT_157398</name>
</gene>
<dbReference type="SUPFAM" id="SSF51735">
    <property type="entry name" value="NAD(P)-binding Rossmann-fold domains"/>
    <property type="match status" value="1"/>
</dbReference>
<dbReference type="GO" id="GO:0044550">
    <property type="term" value="P:secondary metabolite biosynthetic process"/>
    <property type="evidence" value="ECO:0007669"/>
    <property type="project" value="TreeGrafter"/>
</dbReference>
<evidence type="ECO:0000259" key="3">
    <source>
        <dbReference type="PROSITE" id="PS50075"/>
    </source>
</evidence>
<dbReference type="InterPro" id="IPR036736">
    <property type="entry name" value="ACP-like_sf"/>
</dbReference>
<organism evidence="4 5">
    <name type="scientific">Aspergillus leporis</name>
    <dbReference type="NCBI Taxonomy" id="41062"/>
    <lineage>
        <taxon>Eukaryota</taxon>
        <taxon>Fungi</taxon>
        <taxon>Dikarya</taxon>
        <taxon>Ascomycota</taxon>
        <taxon>Pezizomycotina</taxon>
        <taxon>Eurotiomycetes</taxon>
        <taxon>Eurotiomycetidae</taxon>
        <taxon>Eurotiales</taxon>
        <taxon>Aspergillaceae</taxon>
        <taxon>Aspergillus</taxon>
        <taxon>Aspergillus subgen. Circumdati</taxon>
    </lineage>
</organism>
<name>A0A5N5X0X7_9EURO</name>
<dbReference type="SUPFAM" id="SSF47336">
    <property type="entry name" value="ACP-like"/>
    <property type="match status" value="1"/>
</dbReference>
<dbReference type="InterPro" id="IPR057326">
    <property type="entry name" value="KR_dom"/>
</dbReference>
<dbReference type="GO" id="GO:0004312">
    <property type="term" value="F:fatty acid synthase activity"/>
    <property type="evidence" value="ECO:0007669"/>
    <property type="project" value="TreeGrafter"/>
</dbReference>
<evidence type="ECO:0000256" key="2">
    <source>
        <dbReference type="ARBA" id="ARBA00022553"/>
    </source>
</evidence>
<evidence type="ECO:0000313" key="4">
    <source>
        <dbReference type="EMBL" id="KAB8073635.1"/>
    </source>
</evidence>
<evidence type="ECO:0000256" key="1">
    <source>
        <dbReference type="ARBA" id="ARBA00022450"/>
    </source>
</evidence>
<dbReference type="InterPro" id="IPR013968">
    <property type="entry name" value="PKS_KR"/>
</dbReference>
<keyword evidence="5" id="KW-1185">Reference proteome</keyword>
<dbReference type="Pfam" id="PF23297">
    <property type="entry name" value="ACP_SdgA_C"/>
    <property type="match status" value="1"/>
</dbReference>
<sequence length="359" mass="39523">MTGYLSCAIEATRRALSSPAAAFLQRDVHIVRRLEIQEEETVGLATKAEVTGTRGIGLSLPYWMVVNGAHSIVLLGRSGASDPAVRKLLKQYRGTDVCARALACDFDSRTEPITTLLSTKDLPTIRSVDKLFENATHEDWQLFTRPKNQGAWNLHELLPDNLDFFLLYPHSTGIQVFLAAFVQHHNACGQYTVTVALPVVLDVGYVACNDLTDILKQSLGATLTMADIRTIMCAIMGPPFPLIHNDQFAAYRIWLEGQPAQKGAFNYFHPVHTRERLKAEHSRRGNARANGGADMLLASWTAAEGPQTGLIKALIAKIAAMTMIEQDELRADAPLSSIGLDSLVPVELRNWAHREASVK</sequence>
<dbReference type="InterPro" id="IPR036291">
    <property type="entry name" value="NAD(P)-bd_dom_sf"/>
</dbReference>
<dbReference type="PANTHER" id="PTHR43775">
    <property type="entry name" value="FATTY ACID SYNTHASE"/>
    <property type="match status" value="1"/>
</dbReference>
<keyword evidence="1" id="KW-0596">Phosphopantetheine</keyword>
<dbReference type="PROSITE" id="PS00012">
    <property type="entry name" value="PHOSPHOPANTETHEINE"/>
    <property type="match status" value="1"/>
</dbReference>
<dbReference type="InterPro" id="IPR050091">
    <property type="entry name" value="PKS_NRPS_Biosynth_Enz"/>
</dbReference>
<dbReference type="EMBL" id="ML732223">
    <property type="protein sequence ID" value="KAB8073635.1"/>
    <property type="molecule type" value="Genomic_DNA"/>
</dbReference>
<proteinExistence type="predicted"/>
<dbReference type="InterPro" id="IPR006162">
    <property type="entry name" value="Ppantetheine_attach_site"/>
</dbReference>
<protein>
    <submittedName>
        <fullName evidence="4">KR domain-containing protein</fullName>
    </submittedName>
</protein>
<evidence type="ECO:0000313" key="5">
    <source>
        <dbReference type="Proteomes" id="UP000326565"/>
    </source>
</evidence>
<dbReference type="PROSITE" id="PS50075">
    <property type="entry name" value="CARRIER"/>
    <property type="match status" value="1"/>
</dbReference>
<dbReference type="Gene3D" id="3.40.50.720">
    <property type="entry name" value="NAD(P)-binding Rossmann-like Domain"/>
    <property type="match status" value="1"/>
</dbReference>
<dbReference type="SMART" id="SM00822">
    <property type="entry name" value="PKS_KR"/>
    <property type="match status" value="1"/>
</dbReference>
<dbReference type="PANTHER" id="PTHR43775:SF29">
    <property type="entry name" value="ASPERFURANONE POLYKETIDE SYNTHASE AFOG-RELATED"/>
    <property type="match status" value="1"/>
</dbReference>
<keyword evidence="2" id="KW-0597">Phosphoprotein</keyword>
<reference evidence="4 5" key="1">
    <citation type="submission" date="2019-04" db="EMBL/GenBank/DDBJ databases">
        <title>Friends and foes A comparative genomics study of 23 Aspergillus species from section Flavi.</title>
        <authorList>
            <consortium name="DOE Joint Genome Institute"/>
            <person name="Kjaerbolling I."/>
            <person name="Vesth T."/>
            <person name="Frisvad J.C."/>
            <person name="Nybo J.L."/>
            <person name="Theobald S."/>
            <person name="Kildgaard S."/>
            <person name="Isbrandt T."/>
            <person name="Kuo A."/>
            <person name="Sato A."/>
            <person name="Lyhne E.K."/>
            <person name="Kogle M.E."/>
            <person name="Wiebenga A."/>
            <person name="Kun R.S."/>
            <person name="Lubbers R.J."/>
            <person name="Makela M.R."/>
            <person name="Barry K."/>
            <person name="Chovatia M."/>
            <person name="Clum A."/>
            <person name="Daum C."/>
            <person name="Haridas S."/>
            <person name="He G."/>
            <person name="LaButti K."/>
            <person name="Lipzen A."/>
            <person name="Mondo S."/>
            <person name="Riley R."/>
            <person name="Salamov A."/>
            <person name="Simmons B.A."/>
            <person name="Magnuson J.K."/>
            <person name="Henrissat B."/>
            <person name="Mortensen U.H."/>
            <person name="Larsen T.O."/>
            <person name="Devries R.P."/>
            <person name="Grigoriev I.V."/>
            <person name="Machida M."/>
            <person name="Baker S.E."/>
            <person name="Andersen M.R."/>
        </authorList>
    </citation>
    <scope>NUCLEOTIDE SEQUENCE [LARGE SCALE GENOMIC DNA]</scope>
    <source>
        <strain evidence="4 5">CBS 151.66</strain>
    </source>
</reference>
<accession>A0A5N5X0X7</accession>
<feature type="domain" description="Carrier" evidence="3">
    <location>
        <begin position="305"/>
        <end position="359"/>
    </location>
</feature>